<dbReference type="InterPro" id="IPR000210">
    <property type="entry name" value="BTB/POZ_dom"/>
</dbReference>
<organism evidence="5 6">
    <name type="scientific">Gambusia affinis</name>
    <name type="common">Western mosquitofish</name>
    <name type="synonym">Heterandria affinis</name>
    <dbReference type="NCBI Taxonomy" id="33528"/>
    <lineage>
        <taxon>Eukaryota</taxon>
        <taxon>Metazoa</taxon>
        <taxon>Chordata</taxon>
        <taxon>Craniata</taxon>
        <taxon>Vertebrata</taxon>
        <taxon>Euteleostomi</taxon>
        <taxon>Actinopterygii</taxon>
        <taxon>Neopterygii</taxon>
        <taxon>Teleostei</taxon>
        <taxon>Neoteleostei</taxon>
        <taxon>Acanthomorphata</taxon>
        <taxon>Ovalentaria</taxon>
        <taxon>Atherinomorphae</taxon>
        <taxon>Cyprinodontiformes</taxon>
        <taxon>Poeciliidae</taxon>
        <taxon>Poeciliinae</taxon>
        <taxon>Gambusia</taxon>
    </lineage>
</organism>
<feature type="region of interest" description="Disordered" evidence="3">
    <location>
        <begin position="1"/>
        <end position="22"/>
    </location>
</feature>
<keyword evidence="2" id="KW-0677">Repeat</keyword>
<dbReference type="SMART" id="SM00612">
    <property type="entry name" value="Kelch"/>
    <property type="match status" value="6"/>
</dbReference>
<evidence type="ECO:0000256" key="2">
    <source>
        <dbReference type="ARBA" id="ARBA00022737"/>
    </source>
</evidence>
<keyword evidence="1" id="KW-0880">Kelch repeat</keyword>
<dbReference type="PANTHER" id="PTHR45632">
    <property type="entry name" value="LD33804P"/>
    <property type="match status" value="1"/>
</dbReference>
<dbReference type="Pfam" id="PF00651">
    <property type="entry name" value="BTB"/>
    <property type="match status" value="1"/>
</dbReference>
<evidence type="ECO:0000313" key="5">
    <source>
        <dbReference type="EMBL" id="PWA25604.1"/>
    </source>
</evidence>
<keyword evidence="6" id="KW-1185">Reference proteome</keyword>
<dbReference type="InterPro" id="IPR011333">
    <property type="entry name" value="SKP1/BTB/POZ_sf"/>
</dbReference>
<evidence type="ECO:0000256" key="3">
    <source>
        <dbReference type="SAM" id="MobiDB-lite"/>
    </source>
</evidence>
<name>A0A315VPV5_GAMAF</name>
<feature type="domain" description="BTB" evidence="4">
    <location>
        <begin position="802"/>
        <end position="866"/>
    </location>
</feature>
<evidence type="ECO:0000256" key="1">
    <source>
        <dbReference type="ARBA" id="ARBA00022441"/>
    </source>
</evidence>
<dbReference type="InterPro" id="IPR006652">
    <property type="entry name" value="Kelch_1"/>
</dbReference>
<dbReference type="Pfam" id="PF24681">
    <property type="entry name" value="Kelch_KLHDC2_KLHL20_DRC7"/>
    <property type="match status" value="1"/>
</dbReference>
<dbReference type="InterPro" id="IPR011705">
    <property type="entry name" value="BACK"/>
</dbReference>
<dbReference type="InterPro" id="IPR015915">
    <property type="entry name" value="Kelch-typ_b-propeller"/>
</dbReference>
<dbReference type="SMART" id="SM00225">
    <property type="entry name" value="BTB"/>
    <property type="match status" value="1"/>
</dbReference>
<dbReference type="STRING" id="33528.ENSGAFP00000011591"/>
<dbReference type="PANTHER" id="PTHR45632:SF29">
    <property type="entry name" value="KELCH-LIKE PROTEIN 31"/>
    <property type="match status" value="1"/>
</dbReference>
<dbReference type="PROSITE" id="PS50097">
    <property type="entry name" value="BTB"/>
    <property type="match status" value="1"/>
</dbReference>
<dbReference type="Pfam" id="PF07707">
    <property type="entry name" value="BACK"/>
    <property type="match status" value="1"/>
</dbReference>
<dbReference type="SUPFAM" id="SSF54695">
    <property type="entry name" value="POZ domain"/>
    <property type="match status" value="1"/>
</dbReference>
<feature type="compositionally biased region" description="Polar residues" evidence="3">
    <location>
        <begin position="1"/>
        <end position="10"/>
    </location>
</feature>
<feature type="region of interest" description="Disordered" evidence="3">
    <location>
        <begin position="365"/>
        <end position="398"/>
    </location>
</feature>
<sequence>MEYQPGSLSKPSDRMDSLEENGVGKRHSVCKVAQAMFRMSRDIVTLQAGTASAFVNNCFHGDRRYGLMVGIKTRQTETPKNTNLERCEKCITIPLFEIFAKRRVQESIPRVIPRLGLFANLAHRPTRRVRWIQKHGRDLNAAPGIPEGSDCFVVGCILHADAVDLEGQRSRNQREPVIERPSGILEQPKLTAASIHIILDSKHLRSPLQPLFGLHPAEVRDCPALRAGPGGRITAFGSVQVVAEVLGCFLHGFQLAREVNGADSVHGFAVPSLISHPIHKALQSSKAGQVVITWNIAGPERTEPIMVRQADNVIISSKLQGEKWIALGFLNLGYCFISYKPSAHPLYNVLPDISIWGRVTGVAASEGRPRLPSPQPLVPALQGESQGVPRPAERHSPSSVSWVFPGSSSWWDVSGTPHQGGVQGAKLMTIDEGGNADRPLSLHHDRLVQPFHGRRCANPPVNLPLPSSLNREQDPEIPELLHLGQDTPPSPPIRRRHSTLFRLRVPPLFFTVSINHKDTHQLLQTPGVAINLVGNIIQSAVAFIDRFDVTVAPPQGDAVKHHGGKEREINPVSLISSPVQFLTRNIHSLIPILRHRSKLLLPPVPPLDSPVLHRAAMMAHKLRIVGNRNPSLPGFLGVGEVSCHSTGLESLTSEDYRLLRNIAKFLSSSTSPKGVNRFANSSFLILNRMIFFTTSELLAITTVHVQPLAHTGQRAPIDEKGYGLRSTATTMAPKKNKTTKKSKGDINDIMVENSPINKINGLNALIEGGNGFSCISTEVTDSVYAPNLLEGLSNMRQESFLCDLTVTTKSTTFDVHKVVMASCSEYIRSILKKDSSLQKIDLNDLSPVGLATAITYGYSGKLTLSLYSIGSTIAAARLLQINTLVKMCSDFLMQELSVENCMYVANIADAYDLKETKEAAQKFMRENFIEFSEMEQFLKLTYEQISEFLSDDSLQLPSEVTAFQIAMKWLDFDEKRLKYAADLLTLIRFGTISAQDLVNHVQSVPRMMQDPECHRLLVDAMNYHLLPYQQNILQSRRTKIRGGLKVFLTVGGRPALTEKSLSKEVLYRDEDKVWNKLTEMPAKSFNQCVAVLDGFLYIAGGEDQNDARNQAKHAVSNFCRYDSRFNTWIHLNNMIQRRTHFSLNTFNGLLFAIGGRNADGVQASMECYVPSSNQWQMKAAMEVPRCCHASSVIDGKILVSGGYINNAYSRAVCAYDPSSDTWQDKSSLSTPRGWHCAATIGDRAYVIGGSQLGGRGERVDVLVVESYNPHSGQWSYCAPLHTGVSTAGISILNNKIYLLGGWNEGEKKYKKCIQVYNPDLNEWTEDDELPEATVGISCCVVTIPTRKTRESRASSVSSAPTGDLSAVYPISRPKCSLEIGTSTPPNSTRDKGRQEELCSEGAES</sequence>
<dbReference type="Gene3D" id="2.120.10.80">
    <property type="entry name" value="Kelch-type beta propeller"/>
    <property type="match status" value="1"/>
</dbReference>
<dbReference type="InterPro" id="IPR030604">
    <property type="entry name" value="BTB_POZ_KLHL31"/>
</dbReference>
<dbReference type="SUPFAM" id="SSF117281">
    <property type="entry name" value="Kelch motif"/>
    <property type="match status" value="1"/>
</dbReference>
<dbReference type="Proteomes" id="UP000250572">
    <property type="component" value="Unassembled WGS sequence"/>
</dbReference>
<proteinExistence type="predicted"/>
<dbReference type="GO" id="GO:0005634">
    <property type="term" value="C:nucleus"/>
    <property type="evidence" value="ECO:0007669"/>
    <property type="project" value="TreeGrafter"/>
</dbReference>
<gene>
    <name evidence="5" type="ORF">CCH79_00001569</name>
</gene>
<dbReference type="CDD" id="cd18260">
    <property type="entry name" value="BTB_POZ_KLHL31_KBTBD1"/>
    <property type="match status" value="1"/>
</dbReference>
<dbReference type="SMART" id="SM00875">
    <property type="entry name" value="BACK"/>
    <property type="match status" value="1"/>
</dbReference>
<protein>
    <recommendedName>
        <fullName evidence="4">BTB domain-containing protein</fullName>
    </recommendedName>
</protein>
<reference evidence="5 6" key="1">
    <citation type="journal article" date="2018" name="G3 (Bethesda)">
        <title>A High-Quality Reference Genome for the Invasive Mosquitofish Gambusia affinis Using a Chicago Library.</title>
        <authorList>
            <person name="Hoffberg S.L."/>
            <person name="Troendle N.J."/>
            <person name="Glenn T.C."/>
            <person name="Mahmud O."/>
            <person name="Louha S."/>
            <person name="Chalopin D."/>
            <person name="Bennetzen J.L."/>
            <person name="Mauricio R."/>
        </authorList>
    </citation>
    <scope>NUCLEOTIDE SEQUENCE [LARGE SCALE GENOMIC DNA]</scope>
    <source>
        <strain evidence="5">NE01/NJP1002.9</strain>
        <tissue evidence="5">Muscle</tissue>
    </source>
</reference>
<accession>A0A315VPV5</accession>
<feature type="region of interest" description="Disordered" evidence="3">
    <location>
        <begin position="1375"/>
        <end position="1404"/>
    </location>
</feature>
<dbReference type="Pfam" id="PF01344">
    <property type="entry name" value="Kelch_1"/>
    <property type="match status" value="1"/>
</dbReference>
<evidence type="ECO:0000259" key="4">
    <source>
        <dbReference type="PROSITE" id="PS50097"/>
    </source>
</evidence>
<dbReference type="EMBL" id="NHOQ01001229">
    <property type="protein sequence ID" value="PWA25604.1"/>
    <property type="molecule type" value="Genomic_DNA"/>
</dbReference>
<dbReference type="Gene3D" id="3.30.710.10">
    <property type="entry name" value="Potassium Channel Kv1.1, Chain A"/>
    <property type="match status" value="1"/>
</dbReference>
<dbReference type="Gene3D" id="1.25.40.420">
    <property type="match status" value="1"/>
</dbReference>
<evidence type="ECO:0000313" key="6">
    <source>
        <dbReference type="Proteomes" id="UP000250572"/>
    </source>
</evidence>
<comment type="caution">
    <text evidence="5">The sequence shown here is derived from an EMBL/GenBank/DDBJ whole genome shotgun (WGS) entry which is preliminary data.</text>
</comment>